<name>A0A1I4IM78_9BACI</name>
<dbReference type="Proteomes" id="UP000199668">
    <property type="component" value="Unassembled WGS sequence"/>
</dbReference>
<keyword evidence="1" id="KW-1133">Transmembrane helix</keyword>
<feature type="transmembrane region" description="Helical" evidence="1">
    <location>
        <begin position="12"/>
        <end position="31"/>
    </location>
</feature>
<organism evidence="2 3">
    <name type="scientific">Salibacterium qingdaonense</name>
    <dbReference type="NCBI Taxonomy" id="266892"/>
    <lineage>
        <taxon>Bacteria</taxon>
        <taxon>Bacillati</taxon>
        <taxon>Bacillota</taxon>
        <taxon>Bacilli</taxon>
        <taxon>Bacillales</taxon>
        <taxon>Bacillaceae</taxon>
    </lineage>
</organism>
<evidence type="ECO:0000313" key="2">
    <source>
        <dbReference type="EMBL" id="SFL55440.1"/>
    </source>
</evidence>
<evidence type="ECO:0000313" key="3">
    <source>
        <dbReference type="Proteomes" id="UP000199668"/>
    </source>
</evidence>
<evidence type="ECO:0000256" key="1">
    <source>
        <dbReference type="SAM" id="Phobius"/>
    </source>
</evidence>
<proteinExistence type="predicted"/>
<feature type="transmembrane region" description="Helical" evidence="1">
    <location>
        <begin position="37"/>
        <end position="61"/>
    </location>
</feature>
<keyword evidence="1" id="KW-0812">Transmembrane</keyword>
<feature type="transmembrane region" description="Helical" evidence="1">
    <location>
        <begin position="73"/>
        <end position="92"/>
    </location>
</feature>
<sequence length="131" mass="15063">MISRLLFYTLPLSYILLFFASGYLTSLFLSTSFINQIFFIVVIIIYWFVATSIMGLFKNVFALKKILRRTSTSILIIAVVGTLQQQTLFVNAKLSSSILFFSISFIFLHLLHLTCFFVLQSQIKKKGEIKN</sequence>
<keyword evidence="3" id="KW-1185">Reference proteome</keyword>
<dbReference type="AlphaFoldDB" id="A0A1I4IM78"/>
<feature type="transmembrane region" description="Helical" evidence="1">
    <location>
        <begin position="98"/>
        <end position="119"/>
    </location>
</feature>
<gene>
    <name evidence="2" type="ORF">SAMN04488054_102124</name>
</gene>
<dbReference type="EMBL" id="FOTY01000002">
    <property type="protein sequence ID" value="SFL55440.1"/>
    <property type="molecule type" value="Genomic_DNA"/>
</dbReference>
<protein>
    <submittedName>
        <fullName evidence="2">Uncharacterized protein</fullName>
    </submittedName>
</protein>
<accession>A0A1I4IM78</accession>
<reference evidence="2 3" key="1">
    <citation type="submission" date="2016-10" db="EMBL/GenBank/DDBJ databases">
        <authorList>
            <person name="de Groot N.N."/>
        </authorList>
    </citation>
    <scope>NUCLEOTIDE SEQUENCE [LARGE SCALE GENOMIC DNA]</scope>
    <source>
        <strain evidence="2 3">CGMCC 1.6134</strain>
    </source>
</reference>
<keyword evidence="1" id="KW-0472">Membrane</keyword>
<dbReference type="STRING" id="266892.SAMN04488054_102124"/>